<dbReference type="GO" id="GO:0003676">
    <property type="term" value="F:nucleic acid binding"/>
    <property type="evidence" value="ECO:0007669"/>
    <property type="project" value="InterPro"/>
</dbReference>
<evidence type="ECO:0000313" key="3">
    <source>
        <dbReference type="Proteomes" id="UP000887013"/>
    </source>
</evidence>
<dbReference type="Pfam" id="PF03184">
    <property type="entry name" value="DDE_1"/>
    <property type="match status" value="1"/>
</dbReference>
<accession>A0A8X6QN67</accession>
<dbReference type="OrthoDB" id="6430912at2759"/>
<dbReference type="InterPro" id="IPR004875">
    <property type="entry name" value="DDE_SF_endonuclease_dom"/>
</dbReference>
<organism evidence="2 3">
    <name type="scientific">Nephila pilipes</name>
    <name type="common">Giant wood spider</name>
    <name type="synonym">Nephila maculata</name>
    <dbReference type="NCBI Taxonomy" id="299642"/>
    <lineage>
        <taxon>Eukaryota</taxon>
        <taxon>Metazoa</taxon>
        <taxon>Ecdysozoa</taxon>
        <taxon>Arthropoda</taxon>
        <taxon>Chelicerata</taxon>
        <taxon>Arachnida</taxon>
        <taxon>Araneae</taxon>
        <taxon>Araneomorphae</taxon>
        <taxon>Entelegynae</taxon>
        <taxon>Araneoidea</taxon>
        <taxon>Nephilidae</taxon>
        <taxon>Nephila</taxon>
    </lineage>
</organism>
<sequence>MPSGRSFSAAEKLLIVKYAEFHGNREASEFSVNKANVGSGKKVVHKTAFHFCPRFVSVSTVPSIQKEMPQIMSDLVIIPGGMTYLLQPLGVSVSKPKNEAIRRKWNVWLSDSNHTYTASSRMPQPNLLDFAEWMLSTWNELNPPSIKQGFLKCCISNNLVAVMTTYYGRMYIKVKLKLQKEGFFEGYWNSFKDYVNDFILAIGRIKAKGEKYITELYKTLSKTYIFKYLEKSFKPPSAQKRKPITDVNALNLENILGFKDFNLSWILNSLMKLNLTDESELKADLTKLPDSGNISQNVIMEYISDLKNTVESLWYENEPISNESLPVQEERINLDSITKIEWFSLGFASCFLVTTLYNYILESE</sequence>
<gene>
    <name evidence="2" type="ORF">NPIL_580911</name>
</gene>
<dbReference type="Proteomes" id="UP000887013">
    <property type="component" value="Unassembled WGS sequence"/>
</dbReference>
<name>A0A8X6QN67_NEPPI</name>
<evidence type="ECO:0000259" key="1">
    <source>
        <dbReference type="Pfam" id="PF03184"/>
    </source>
</evidence>
<comment type="caution">
    <text evidence="2">The sequence shown here is derived from an EMBL/GenBank/DDBJ whole genome shotgun (WGS) entry which is preliminary data.</text>
</comment>
<keyword evidence="3" id="KW-1185">Reference proteome</keyword>
<feature type="domain" description="DDE-1" evidence="1">
    <location>
        <begin position="74"/>
        <end position="150"/>
    </location>
</feature>
<evidence type="ECO:0000313" key="2">
    <source>
        <dbReference type="EMBL" id="GFU27835.1"/>
    </source>
</evidence>
<reference evidence="2" key="1">
    <citation type="submission" date="2020-08" db="EMBL/GenBank/DDBJ databases">
        <title>Multicomponent nature underlies the extraordinary mechanical properties of spider dragline silk.</title>
        <authorList>
            <person name="Kono N."/>
            <person name="Nakamura H."/>
            <person name="Mori M."/>
            <person name="Yoshida Y."/>
            <person name="Ohtoshi R."/>
            <person name="Malay A.D."/>
            <person name="Moran D.A.P."/>
            <person name="Tomita M."/>
            <person name="Numata K."/>
            <person name="Arakawa K."/>
        </authorList>
    </citation>
    <scope>NUCLEOTIDE SEQUENCE</scope>
</reference>
<protein>
    <submittedName>
        <fullName evidence="2">HTH CENPB-type domain-containing protein</fullName>
    </submittedName>
</protein>
<dbReference type="AlphaFoldDB" id="A0A8X6QN67"/>
<proteinExistence type="predicted"/>
<dbReference type="EMBL" id="BMAW01032931">
    <property type="protein sequence ID" value="GFU27835.1"/>
    <property type="molecule type" value="Genomic_DNA"/>
</dbReference>